<dbReference type="SUPFAM" id="SSF51735">
    <property type="entry name" value="NAD(P)-binding Rossmann-fold domains"/>
    <property type="match status" value="1"/>
</dbReference>
<dbReference type="Gene3D" id="3.40.50.720">
    <property type="entry name" value="NAD(P)-binding Rossmann-like Domain"/>
    <property type="match status" value="1"/>
</dbReference>
<dbReference type="Gene3D" id="3.30.360.10">
    <property type="entry name" value="Dihydrodipicolinate Reductase, domain 2"/>
    <property type="match status" value="1"/>
</dbReference>
<dbReference type="Proteomes" id="UP000593892">
    <property type="component" value="Chromosome"/>
</dbReference>
<keyword evidence="4" id="KW-1185">Reference proteome</keyword>
<dbReference type="GO" id="GO:0000166">
    <property type="term" value="F:nucleotide binding"/>
    <property type="evidence" value="ECO:0007669"/>
    <property type="project" value="InterPro"/>
</dbReference>
<dbReference type="InterPro" id="IPR000683">
    <property type="entry name" value="Gfo/Idh/MocA-like_OxRdtase_N"/>
</dbReference>
<organism evidence="3 4">
    <name type="scientific">Paludibaculum fermentans</name>
    <dbReference type="NCBI Taxonomy" id="1473598"/>
    <lineage>
        <taxon>Bacteria</taxon>
        <taxon>Pseudomonadati</taxon>
        <taxon>Acidobacteriota</taxon>
        <taxon>Terriglobia</taxon>
        <taxon>Bryobacterales</taxon>
        <taxon>Bryobacteraceae</taxon>
        <taxon>Paludibaculum</taxon>
    </lineage>
</organism>
<dbReference type="InterPro" id="IPR036291">
    <property type="entry name" value="NAD(P)-bd_dom_sf"/>
</dbReference>
<reference evidence="3 4" key="1">
    <citation type="submission" date="2020-10" db="EMBL/GenBank/DDBJ databases">
        <title>Complete genome sequence of Paludibaculum fermentans P105T, a facultatively anaerobic acidobacterium capable of dissimilatory Fe(III) reduction.</title>
        <authorList>
            <person name="Dedysh S.N."/>
            <person name="Beletsky A.V."/>
            <person name="Kulichevskaya I.S."/>
            <person name="Mardanov A.V."/>
            <person name="Ravin N.V."/>
        </authorList>
    </citation>
    <scope>NUCLEOTIDE SEQUENCE [LARGE SCALE GENOMIC DNA]</scope>
    <source>
        <strain evidence="3 4">P105</strain>
    </source>
</reference>
<protein>
    <submittedName>
        <fullName evidence="3">Gfo/Idh/MocA family oxidoreductase</fullName>
    </submittedName>
</protein>
<accession>A0A7S7SJ05</accession>
<evidence type="ECO:0000259" key="2">
    <source>
        <dbReference type="Pfam" id="PF19051"/>
    </source>
</evidence>
<dbReference type="Pfam" id="PF19051">
    <property type="entry name" value="GFO_IDH_MocA_C2"/>
    <property type="match status" value="2"/>
</dbReference>
<dbReference type="Pfam" id="PF01408">
    <property type="entry name" value="GFO_IDH_MocA"/>
    <property type="match status" value="1"/>
</dbReference>
<dbReference type="KEGG" id="pfer:IRI77_25840"/>
<dbReference type="InterPro" id="IPR043906">
    <property type="entry name" value="Gfo/Idh/MocA_OxRdtase_bact_C"/>
</dbReference>
<gene>
    <name evidence="3" type="ORF">IRI77_25840</name>
</gene>
<feature type="domain" description="Gfo/Idh/MocA-like oxidoreductase bacterial type C-terminal" evidence="2">
    <location>
        <begin position="174"/>
        <end position="259"/>
    </location>
</feature>
<evidence type="ECO:0000259" key="1">
    <source>
        <dbReference type="Pfam" id="PF01408"/>
    </source>
</evidence>
<dbReference type="RefSeq" id="WP_194447882.1">
    <property type="nucleotide sequence ID" value="NZ_CP063849.1"/>
</dbReference>
<dbReference type="EMBL" id="CP063849">
    <property type="protein sequence ID" value="QOY86213.1"/>
    <property type="molecule type" value="Genomic_DNA"/>
</dbReference>
<sequence length="444" mass="49740">MPDTTRRIFTKTAMAATALSYGRILGANAKIQMGYIGLGNRGDQVHDAFLEHGDQETVAVCDLRDDYMDFAIKKSRATPKKYTEYKKLLEDKNVDAVVVAAPDHWHALMFVDACHAGKDVYCEKPLSLTIWEGRRMVQVAAETKRVSQIGIHRRSVESLRQAAEFVRNGGIGHVTVAKGYHVQNEWPNGIGDAPNSAPPNAEAWDKWLGPAPKVPYNKNRTFYNFRWFYDYSGGQITNFGVHYMDWIRWALGKDAPKSVVAMGGKYVIKDNREIPDTAEVLWDYGDTMVVFSQYNANGAPTNAKNSELEIRGTKGTMYLQSGKWEVVPEKTTEVLFGQRTPLDRNLEKGYGPSKKPAMEPVSNGSGFAETYPHARNFLDCVKSRKKCNCDVLDGHLSTSACILGHIALRTKGYLEWDAKAEKFTNNAAANKLLSYQYRAPYKLG</sequence>
<dbReference type="InterPro" id="IPR050463">
    <property type="entry name" value="Gfo/Idh/MocA_oxidrdct_glycsds"/>
</dbReference>
<dbReference type="AlphaFoldDB" id="A0A7S7SJ05"/>
<evidence type="ECO:0000313" key="4">
    <source>
        <dbReference type="Proteomes" id="UP000593892"/>
    </source>
</evidence>
<name>A0A7S7SJ05_PALFE</name>
<feature type="domain" description="Gfo/Idh/MocA-like oxidoreductase N-terminal" evidence="1">
    <location>
        <begin position="32"/>
        <end position="149"/>
    </location>
</feature>
<proteinExistence type="predicted"/>
<feature type="domain" description="Gfo/Idh/MocA-like oxidoreductase bacterial type C-terminal" evidence="2">
    <location>
        <begin position="367"/>
        <end position="442"/>
    </location>
</feature>
<evidence type="ECO:0000313" key="3">
    <source>
        <dbReference type="EMBL" id="QOY86213.1"/>
    </source>
</evidence>
<dbReference type="SUPFAM" id="SSF55347">
    <property type="entry name" value="Glyceraldehyde-3-phosphate dehydrogenase-like, C-terminal domain"/>
    <property type="match status" value="1"/>
</dbReference>
<dbReference type="PANTHER" id="PTHR43818">
    <property type="entry name" value="BCDNA.GH03377"/>
    <property type="match status" value="1"/>
</dbReference>
<dbReference type="PANTHER" id="PTHR43818:SF5">
    <property type="entry name" value="OXIDOREDUCTASE FAMILY PROTEIN"/>
    <property type="match status" value="1"/>
</dbReference>